<proteinExistence type="predicted"/>
<keyword evidence="2" id="KW-1185">Reference proteome</keyword>
<name>A0A6I6JFE6_9BACT</name>
<organism evidence="1 2">
    <name type="scientific">Pseudodesulfovibrio cashew</name>
    <dbReference type="NCBI Taxonomy" id="2678688"/>
    <lineage>
        <taxon>Bacteria</taxon>
        <taxon>Pseudomonadati</taxon>
        <taxon>Thermodesulfobacteriota</taxon>
        <taxon>Desulfovibrionia</taxon>
        <taxon>Desulfovibrionales</taxon>
        <taxon>Desulfovibrionaceae</taxon>
    </lineage>
</organism>
<evidence type="ECO:0000313" key="2">
    <source>
        <dbReference type="Proteomes" id="UP000428328"/>
    </source>
</evidence>
<reference evidence="1 2" key="1">
    <citation type="submission" date="2019-11" db="EMBL/GenBank/DDBJ databases">
        <authorList>
            <person name="Zheng R.K."/>
            <person name="Sun C.M."/>
        </authorList>
    </citation>
    <scope>NUCLEOTIDE SEQUENCE [LARGE SCALE GENOMIC DNA]</scope>
    <source>
        <strain evidence="1 2">SRB007</strain>
    </source>
</reference>
<dbReference type="RefSeq" id="WP_158949949.1">
    <property type="nucleotide sequence ID" value="NZ_CP046400.1"/>
</dbReference>
<evidence type="ECO:0000313" key="1">
    <source>
        <dbReference type="EMBL" id="QGY41555.1"/>
    </source>
</evidence>
<dbReference type="EMBL" id="CP046400">
    <property type="protein sequence ID" value="QGY41555.1"/>
    <property type="molecule type" value="Genomic_DNA"/>
</dbReference>
<dbReference type="AlphaFoldDB" id="A0A6I6JFE6"/>
<protein>
    <submittedName>
        <fullName evidence="1">Uncharacterized protein</fullName>
    </submittedName>
</protein>
<gene>
    <name evidence="1" type="ORF">GM415_15980</name>
</gene>
<dbReference type="Proteomes" id="UP000428328">
    <property type="component" value="Chromosome"/>
</dbReference>
<dbReference type="KEGG" id="psel:GM415_15980"/>
<accession>A0A6I6JFE6</accession>
<sequence length="93" mass="10380">MSNSTEPKVDRAAAEKAMRHISHYGGQNANWYVGIEEEGSDRDTSGNRHAARYKMASGDHAKLTMSWLLEMGLKADDEYGADPIVLFIYTKKS</sequence>